<reference evidence="12" key="1">
    <citation type="submission" date="2023-07" db="EMBL/GenBank/DDBJ databases">
        <title>Draft genome sequence of Agarivorans aestuarii strain ZMCS4, a CAZymes producing bacteria isolated from the marine brown algae Clodostephus spongiosus.</title>
        <authorList>
            <person name="Lorente B."/>
            <person name="Cabral C."/>
            <person name="Frias J."/>
            <person name="Faria J."/>
            <person name="Toubarro D."/>
        </authorList>
    </citation>
    <scope>NUCLEOTIDE SEQUENCE [LARGE SCALE GENOMIC DNA]</scope>
    <source>
        <strain evidence="12">ZMCS4</strain>
    </source>
</reference>
<proteinExistence type="inferred from homology"/>
<dbReference type="Gene3D" id="3.90.1150.10">
    <property type="entry name" value="Aspartate Aminotransferase, domain 1"/>
    <property type="match status" value="1"/>
</dbReference>
<keyword evidence="6 11" id="KW-0808">Transferase</keyword>
<evidence type="ECO:0000256" key="2">
    <source>
        <dbReference type="ARBA" id="ARBA00002824"/>
    </source>
</evidence>
<gene>
    <name evidence="11" type="ORF">SNR37_001210</name>
</gene>
<sequence length="404" mass="44711">MTSLKHTRYRQFFPSLNGTNQPFAYLDSAASTQVPEVVLKDIEQYYRQGHANVHRASHSFARHATNAFELARKTLAEFIGAKAQNVIWTSGTTQAANLLADGLAHLVEEGDEIWVSELEHHSNLVPWQQLALKRNAVLKAIPVLGNGDIDLAYFRQQLSEKCKIVAVAHVSNSIGATQPIPELSRLAHQYGAKIVVDGAQAVAHLDVDVNRLACDYYLFSGHKLYGPTGIGVLYGTEQALELLEPSVFGGEMISKVSFETSTWNSLPYRLEAGTPNIAGAIGLASAIKFLSQFPLKERLSHERQLLAYALQQLKQHPKVELIGEPMMRVGIIAFNLRGVHPQDAATLFDQYNVALRCGHHCAMPLSHRLSPEGSIRLSLGLYNNQQDIDQAIEAIDKIMELFDE</sequence>
<dbReference type="Gene3D" id="3.40.640.10">
    <property type="entry name" value="Type I PLP-dependent aspartate aminotransferase-like (Major domain)"/>
    <property type="match status" value="1"/>
</dbReference>
<dbReference type="InterPro" id="IPR015422">
    <property type="entry name" value="PyrdxlP-dep_Trfase_small"/>
</dbReference>
<comment type="caution">
    <text evidence="11">The sequence shown here is derived from an EMBL/GenBank/DDBJ whole genome shotgun (WGS) entry which is preliminary data.</text>
</comment>
<dbReference type="Proteomes" id="UP001310248">
    <property type="component" value="Unassembled WGS sequence"/>
</dbReference>
<keyword evidence="7" id="KW-0663">Pyridoxal phosphate</keyword>
<evidence type="ECO:0000256" key="1">
    <source>
        <dbReference type="ARBA" id="ARBA00001933"/>
    </source>
</evidence>
<accession>A0ABU7G906</accession>
<evidence type="ECO:0000256" key="9">
    <source>
        <dbReference type="RuleBase" id="RU004504"/>
    </source>
</evidence>
<comment type="similarity">
    <text evidence="3">Belongs to the class-V pyridoxal-phosphate-dependent aminotransferase family. Csd subfamily.</text>
</comment>
<dbReference type="PIRSF" id="PIRSF005572">
    <property type="entry name" value="NifS"/>
    <property type="match status" value="1"/>
</dbReference>
<evidence type="ECO:0000259" key="10">
    <source>
        <dbReference type="Pfam" id="PF00266"/>
    </source>
</evidence>
<evidence type="ECO:0000256" key="7">
    <source>
        <dbReference type="ARBA" id="ARBA00022898"/>
    </source>
</evidence>
<evidence type="ECO:0000313" key="11">
    <source>
        <dbReference type="EMBL" id="MEE1675883.1"/>
    </source>
</evidence>
<dbReference type="InterPro" id="IPR010970">
    <property type="entry name" value="Cys_dSase_SufS"/>
</dbReference>
<comment type="catalytic activity">
    <reaction evidence="8">
        <text>(sulfur carrier)-H + L-cysteine = (sulfur carrier)-SH + L-alanine</text>
        <dbReference type="Rhea" id="RHEA:43892"/>
        <dbReference type="Rhea" id="RHEA-COMP:14737"/>
        <dbReference type="Rhea" id="RHEA-COMP:14739"/>
        <dbReference type="ChEBI" id="CHEBI:29917"/>
        <dbReference type="ChEBI" id="CHEBI:35235"/>
        <dbReference type="ChEBI" id="CHEBI:57972"/>
        <dbReference type="ChEBI" id="CHEBI:64428"/>
        <dbReference type="EC" id="2.8.1.7"/>
    </reaction>
</comment>
<evidence type="ECO:0000256" key="8">
    <source>
        <dbReference type="ARBA" id="ARBA00050776"/>
    </source>
</evidence>
<evidence type="ECO:0000256" key="5">
    <source>
        <dbReference type="ARBA" id="ARBA00021850"/>
    </source>
</evidence>
<dbReference type="EC" id="2.8.1.7" evidence="4"/>
<dbReference type="RefSeq" id="WP_329776654.1">
    <property type="nucleotide sequence ID" value="NZ_JAYDYW010000016.1"/>
</dbReference>
<comment type="function">
    <text evidence="2">Catalyzes the removal of elemental sulfur and selenium atoms from L-cysteine, L-cystine, L-selenocysteine, and L-selenocystine to produce L-alanine.</text>
</comment>
<dbReference type="EMBL" id="JAYDYW010000016">
    <property type="protein sequence ID" value="MEE1675883.1"/>
    <property type="molecule type" value="Genomic_DNA"/>
</dbReference>
<organism evidence="11 12">
    <name type="scientific">Agarivorans aestuarii</name>
    <dbReference type="NCBI Taxonomy" id="1563703"/>
    <lineage>
        <taxon>Bacteria</taxon>
        <taxon>Pseudomonadati</taxon>
        <taxon>Pseudomonadota</taxon>
        <taxon>Gammaproteobacteria</taxon>
        <taxon>Alteromonadales</taxon>
        <taxon>Alteromonadaceae</taxon>
        <taxon>Agarivorans</taxon>
    </lineage>
</organism>
<dbReference type="CDD" id="cd06453">
    <property type="entry name" value="SufS_like"/>
    <property type="match status" value="1"/>
</dbReference>
<dbReference type="PROSITE" id="PS00595">
    <property type="entry name" value="AA_TRANSFER_CLASS_5"/>
    <property type="match status" value="1"/>
</dbReference>
<dbReference type="Pfam" id="PF00266">
    <property type="entry name" value="Aminotran_5"/>
    <property type="match status" value="1"/>
</dbReference>
<protein>
    <recommendedName>
        <fullName evidence="5">Probable cysteine desulfurase</fullName>
        <ecNumber evidence="4">2.8.1.7</ecNumber>
    </recommendedName>
</protein>
<dbReference type="GO" id="GO:0031071">
    <property type="term" value="F:cysteine desulfurase activity"/>
    <property type="evidence" value="ECO:0007669"/>
    <property type="project" value="UniProtKB-EC"/>
</dbReference>
<dbReference type="InterPro" id="IPR020578">
    <property type="entry name" value="Aminotrans_V_PyrdxlP_BS"/>
</dbReference>
<name>A0ABU7G906_9ALTE</name>
<comment type="cofactor">
    <cofactor evidence="1 9">
        <name>pyridoxal 5'-phosphate</name>
        <dbReference type="ChEBI" id="CHEBI:597326"/>
    </cofactor>
</comment>
<reference evidence="11 12" key="2">
    <citation type="submission" date="2023-12" db="EMBL/GenBank/DDBJ databases">
        <authorList>
            <consortium name="Cladostephus spongiosus"/>
            <person name="Lorente B."/>
            <person name="Cabral C."/>
            <person name="Frias J."/>
            <person name="Faria J."/>
            <person name="Toubarro D."/>
        </authorList>
    </citation>
    <scope>NUCLEOTIDE SEQUENCE [LARGE SCALE GENOMIC DNA]</scope>
    <source>
        <strain evidence="11 12">ZMCS4</strain>
    </source>
</reference>
<dbReference type="PANTHER" id="PTHR43586:SF8">
    <property type="entry name" value="CYSTEINE DESULFURASE 1, CHLOROPLASTIC"/>
    <property type="match status" value="1"/>
</dbReference>
<dbReference type="InterPro" id="IPR000192">
    <property type="entry name" value="Aminotrans_V_dom"/>
</dbReference>
<evidence type="ECO:0000256" key="6">
    <source>
        <dbReference type="ARBA" id="ARBA00022679"/>
    </source>
</evidence>
<dbReference type="SUPFAM" id="SSF53383">
    <property type="entry name" value="PLP-dependent transferases"/>
    <property type="match status" value="1"/>
</dbReference>
<evidence type="ECO:0000256" key="3">
    <source>
        <dbReference type="ARBA" id="ARBA00010447"/>
    </source>
</evidence>
<dbReference type="InterPro" id="IPR015424">
    <property type="entry name" value="PyrdxlP-dep_Trfase"/>
</dbReference>
<keyword evidence="12" id="KW-1185">Reference proteome</keyword>
<feature type="domain" description="Aminotransferase class V" evidence="10">
    <location>
        <begin position="25"/>
        <end position="390"/>
    </location>
</feature>
<evidence type="ECO:0000313" key="12">
    <source>
        <dbReference type="Proteomes" id="UP001310248"/>
    </source>
</evidence>
<dbReference type="PANTHER" id="PTHR43586">
    <property type="entry name" value="CYSTEINE DESULFURASE"/>
    <property type="match status" value="1"/>
</dbReference>
<dbReference type="InterPro" id="IPR016454">
    <property type="entry name" value="Cysteine_dSase"/>
</dbReference>
<evidence type="ECO:0000256" key="4">
    <source>
        <dbReference type="ARBA" id="ARBA00012239"/>
    </source>
</evidence>
<dbReference type="InterPro" id="IPR015421">
    <property type="entry name" value="PyrdxlP-dep_Trfase_major"/>
</dbReference>